<proteinExistence type="predicted"/>
<name>A0A1I5GSX1_9PSEU</name>
<accession>A0A1I5GSX1</accession>
<sequence length="100" mass="10952">MSIDDPEREKYFVDQLGEAGAFLMGRIAYEAVAGFWPTSDHPSAKAMNAIPKVVFSGTRTTADWTESRIASGELAEEIAKLKAEQARISSPRAAPHSRTR</sequence>
<organism evidence="1 2">
    <name type="scientific">Amycolatopsis rubida</name>
    <dbReference type="NCBI Taxonomy" id="112413"/>
    <lineage>
        <taxon>Bacteria</taxon>
        <taxon>Bacillati</taxon>
        <taxon>Actinomycetota</taxon>
        <taxon>Actinomycetes</taxon>
        <taxon>Pseudonocardiales</taxon>
        <taxon>Pseudonocardiaceae</taxon>
        <taxon>Amycolatopsis</taxon>
    </lineage>
</organism>
<dbReference type="EMBL" id="FOWC01000001">
    <property type="protein sequence ID" value="SFO39039.1"/>
    <property type="molecule type" value="Genomic_DNA"/>
</dbReference>
<dbReference type="Proteomes" id="UP000199137">
    <property type="component" value="Unassembled WGS sequence"/>
</dbReference>
<dbReference type="AlphaFoldDB" id="A0A1I5GSX1"/>
<evidence type="ECO:0000313" key="2">
    <source>
        <dbReference type="Proteomes" id="UP000199137"/>
    </source>
</evidence>
<dbReference type="SUPFAM" id="SSF53597">
    <property type="entry name" value="Dihydrofolate reductase-like"/>
    <property type="match status" value="1"/>
</dbReference>
<dbReference type="InterPro" id="IPR024072">
    <property type="entry name" value="DHFR-like_dom_sf"/>
</dbReference>
<reference evidence="2" key="1">
    <citation type="submission" date="2016-10" db="EMBL/GenBank/DDBJ databases">
        <authorList>
            <person name="Varghese N."/>
            <person name="Submissions S."/>
        </authorList>
    </citation>
    <scope>NUCLEOTIDE SEQUENCE [LARGE SCALE GENOMIC DNA]</scope>
    <source>
        <strain evidence="2">DSM 44637</strain>
    </source>
</reference>
<dbReference type="Gene3D" id="3.40.430.10">
    <property type="entry name" value="Dihydrofolate Reductase, subunit A"/>
    <property type="match status" value="1"/>
</dbReference>
<dbReference type="RefSeq" id="WP_280142715.1">
    <property type="nucleotide sequence ID" value="NZ_FOWC01000001.1"/>
</dbReference>
<gene>
    <name evidence="1" type="ORF">SAMN05421854_1011788</name>
</gene>
<dbReference type="STRING" id="112413.SAMN05421854_1011788"/>
<evidence type="ECO:0000313" key="1">
    <source>
        <dbReference type="EMBL" id="SFO39039.1"/>
    </source>
</evidence>
<protein>
    <submittedName>
        <fullName evidence="1">Uncharacterized protein</fullName>
    </submittedName>
</protein>